<dbReference type="InterPro" id="IPR036412">
    <property type="entry name" value="HAD-like_sf"/>
</dbReference>
<sequence>MALLKKPAAYLFDMDGLLLDTERMFLEAFLTLTDDLGIATEEAKAFFGGLVGTSSKVTTARLHDFLPHQTDVMDFDQRWRLLHQDNVGHGVPTKPYARDVLQAIREAEVPMAVVTSTHGPDAQHHLEKAGILPFFETVCTGNEVTANKPDPEPYLEGARRLGVDPTQCVAFEDSDFGTTAAVRAGCLTVQIPDLRPPNTPLPELGQIVAKDLLHGAVQIGLFEDALT</sequence>
<reference evidence="1 2" key="1">
    <citation type="submission" date="2017-05" db="EMBL/GenBank/DDBJ databases">
        <authorList>
            <person name="Varghese N."/>
            <person name="Submissions S."/>
        </authorList>
    </citation>
    <scope>NUCLEOTIDE SEQUENCE [LARGE SCALE GENOMIC DNA]</scope>
    <source>
        <strain evidence="1 2">DSM 29734</strain>
    </source>
</reference>
<gene>
    <name evidence="1" type="ORF">SAMN06265373_102118</name>
</gene>
<dbReference type="PANTHER" id="PTHR43481:SF4">
    <property type="entry name" value="GLYCEROL-1-PHOSPHATE PHOSPHOHYDROLASE 1-RELATED"/>
    <property type="match status" value="1"/>
</dbReference>
<dbReference type="PANTHER" id="PTHR43481">
    <property type="entry name" value="FRUCTOSE-1-PHOSPHATE PHOSPHATASE"/>
    <property type="match status" value="1"/>
</dbReference>
<protein>
    <submittedName>
        <fullName evidence="1">Haloacid dehalogenase superfamily, subfamily IA, variant 3 with third motif having DD or ED</fullName>
    </submittedName>
</protein>
<comment type="caution">
    <text evidence="1">The sequence shown here is derived from an EMBL/GenBank/DDBJ whole genome shotgun (WGS) entry which is preliminary data.</text>
</comment>
<proteinExistence type="predicted"/>
<dbReference type="SUPFAM" id="SSF56784">
    <property type="entry name" value="HAD-like"/>
    <property type="match status" value="1"/>
</dbReference>
<dbReference type="Gene3D" id="1.10.150.240">
    <property type="entry name" value="Putative phosphatase, domain 2"/>
    <property type="match status" value="1"/>
</dbReference>
<dbReference type="RefSeq" id="WP_283424880.1">
    <property type="nucleotide sequence ID" value="NZ_FXTY01000002.1"/>
</dbReference>
<dbReference type="InterPro" id="IPR023214">
    <property type="entry name" value="HAD_sf"/>
</dbReference>
<evidence type="ECO:0000313" key="2">
    <source>
        <dbReference type="Proteomes" id="UP001157961"/>
    </source>
</evidence>
<organism evidence="1 2">
    <name type="scientific">Shimia sagamensis</name>
    <dbReference type="NCBI Taxonomy" id="1566352"/>
    <lineage>
        <taxon>Bacteria</taxon>
        <taxon>Pseudomonadati</taxon>
        <taxon>Pseudomonadota</taxon>
        <taxon>Alphaproteobacteria</taxon>
        <taxon>Rhodobacterales</taxon>
        <taxon>Roseobacteraceae</taxon>
    </lineage>
</organism>
<name>A0ABY1NHW5_9RHOB</name>
<dbReference type="Pfam" id="PF13419">
    <property type="entry name" value="HAD_2"/>
    <property type="match status" value="1"/>
</dbReference>
<dbReference type="Gene3D" id="3.40.50.1000">
    <property type="entry name" value="HAD superfamily/HAD-like"/>
    <property type="match status" value="1"/>
</dbReference>
<dbReference type="CDD" id="cd07505">
    <property type="entry name" value="HAD_BPGM-like"/>
    <property type="match status" value="1"/>
</dbReference>
<evidence type="ECO:0000313" key="1">
    <source>
        <dbReference type="EMBL" id="SMP10253.1"/>
    </source>
</evidence>
<keyword evidence="2" id="KW-1185">Reference proteome</keyword>
<dbReference type="NCBIfam" id="TIGR01509">
    <property type="entry name" value="HAD-SF-IA-v3"/>
    <property type="match status" value="1"/>
</dbReference>
<dbReference type="InterPro" id="IPR051806">
    <property type="entry name" value="HAD-like_SPP"/>
</dbReference>
<dbReference type="InterPro" id="IPR023198">
    <property type="entry name" value="PGP-like_dom2"/>
</dbReference>
<dbReference type="InterPro" id="IPR006439">
    <property type="entry name" value="HAD-SF_hydro_IA"/>
</dbReference>
<accession>A0ABY1NHW5</accession>
<dbReference type="SFLD" id="SFLDG01129">
    <property type="entry name" value="C1.5:_HAD__Beta-PGM__Phosphata"/>
    <property type="match status" value="1"/>
</dbReference>
<dbReference type="InterPro" id="IPR041492">
    <property type="entry name" value="HAD_2"/>
</dbReference>
<dbReference type="SFLD" id="SFLDS00003">
    <property type="entry name" value="Haloacid_Dehalogenase"/>
    <property type="match status" value="1"/>
</dbReference>
<dbReference type="EMBL" id="FXTY01000002">
    <property type="protein sequence ID" value="SMP10253.1"/>
    <property type="molecule type" value="Genomic_DNA"/>
</dbReference>
<dbReference type="Proteomes" id="UP001157961">
    <property type="component" value="Unassembled WGS sequence"/>
</dbReference>